<dbReference type="EMBL" id="CAJVPK010000519">
    <property type="protein sequence ID" value="CAG8521318.1"/>
    <property type="molecule type" value="Genomic_DNA"/>
</dbReference>
<protein>
    <submittedName>
        <fullName evidence="1">6116_t:CDS:1</fullName>
    </submittedName>
</protein>
<comment type="caution">
    <text evidence="1">The sequence shown here is derived from an EMBL/GenBank/DDBJ whole genome shotgun (WGS) entry which is preliminary data.</text>
</comment>
<evidence type="ECO:0000313" key="1">
    <source>
        <dbReference type="EMBL" id="CAG8521318.1"/>
    </source>
</evidence>
<sequence>MVPETYPNKVFPDQSEDSFWKNALEAKGGGHEYDAIWDPQRLKEKKEISFVIPPPPLPSINNCTRHSRNSSKVSWSRGLQTDSERHIELLESKLNEVVPNNGKQINLKTFVGELEYTPLSSLGYYPEENFENFENFENEEMELHNPLESDEGLCDTSSIIIDEILLRRKSENDYLWMNGMFGNNLMSYCMSSLIFVQNWICCGVLGLEDD</sequence>
<gene>
    <name evidence="1" type="ORF">DEBURN_LOCUS5676</name>
</gene>
<dbReference type="OrthoDB" id="2406206at2759"/>
<accession>A0A9N9A8K3</accession>
<evidence type="ECO:0000313" key="2">
    <source>
        <dbReference type="Proteomes" id="UP000789706"/>
    </source>
</evidence>
<name>A0A9N9A8K3_9GLOM</name>
<proteinExistence type="predicted"/>
<keyword evidence="2" id="KW-1185">Reference proteome</keyword>
<dbReference type="Proteomes" id="UP000789706">
    <property type="component" value="Unassembled WGS sequence"/>
</dbReference>
<dbReference type="AlphaFoldDB" id="A0A9N9A8K3"/>
<reference evidence="1" key="1">
    <citation type="submission" date="2021-06" db="EMBL/GenBank/DDBJ databases">
        <authorList>
            <person name="Kallberg Y."/>
            <person name="Tangrot J."/>
            <person name="Rosling A."/>
        </authorList>
    </citation>
    <scope>NUCLEOTIDE SEQUENCE</scope>
    <source>
        <strain evidence="1">AZ414A</strain>
    </source>
</reference>
<organism evidence="1 2">
    <name type="scientific">Diversispora eburnea</name>
    <dbReference type="NCBI Taxonomy" id="1213867"/>
    <lineage>
        <taxon>Eukaryota</taxon>
        <taxon>Fungi</taxon>
        <taxon>Fungi incertae sedis</taxon>
        <taxon>Mucoromycota</taxon>
        <taxon>Glomeromycotina</taxon>
        <taxon>Glomeromycetes</taxon>
        <taxon>Diversisporales</taxon>
        <taxon>Diversisporaceae</taxon>
        <taxon>Diversispora</taxon>
    </lineage>
</organism>